<evidence type="ECO:0000256" key="4">
    <source>
        <dbReference type="ARBA" id="ARBA00023242"/>
    </source>
</evidence>
<dbReference type="PANTHER" id="PTHR21277">
    <property type="entry name" value="TRANSCRIPTIONAL ADAPTER 1"/>
    <property type="match status" value="1"/>
</dbReference>
<dbReference type="Pfam" id="PF12767">
    <property type="entry name" value="SAGA-Tad1"/>
    <property type="match status" value="1"/>
</dbReference>
<keyword evidence="2" id="KW-0805">Transcription regulation</keyword>
<keyword evidence="7" id="KW-1185">Reference proteome</keyword>
<proteinExistence type="predicted"/>
<feature type="region of interest" description="Disordered" evidence="5">
    <location>
        <begin position="72"/>
        <end position="107"/>
    </location>
</feature>
<dbReference type="PANTHER" id="PTHR21277:SF5">
    <property type="entry name" value="TRANSCRIPTIONAL ADAPTER 1"/>
    <property type="match status" value="1"/>
</dbReference>
<dbReference type="OrthoDB" id="10264870at2759"/>
<keyword evidence="4" id="KW-0539">Nucleus</keyword>
<dbReference type="Proteomes" id="UP000092154">
    <property type="component" value="Unassembled WGS sequence"/>
</dbReference>
<comment type="subcellular location">
    <subcellularLocation>
        <location evidence="1">Nucleus</location>
    </subcellularLocation>
</comment>
<organism evidence="6 7">
    <name type="scientific">Rhizopogon vinicolor AM-OR11-026</name>
    <dbReference type="NCBI Taxonomy" id="1314800"/>
    <lineage>
        <taxon>Eukaryota</taxon>
        <taxon>Fungi</taxon>
        <taxon>Dikarya</taxon>
        <taxon>Basidiomycota</taxon>
        <taxon>Agaricomycotina</taxon>
        <taxon>Agaricomycetes</taxon>
        <taxon>Agaricomycetidae</taxon>
        <taxon>Boletales</taxon>
        <taxon>Suillineae</taxon>
        <taxon>Rhizopogonaceae</taxon>
        <taxon>Rhizopogon</taxon>
    </lineage>
</organism>
<evidence type="ECO:0000313" key="7">
    <source>
        <dbReference type="Proteomes" id="UP000092154"/>
    </source>
</evidence>
<dbReference type="GO" id="GO:0005634">
    <property type="term" value="C:nucleus"/>
    <property type="evidence" value="ECO:0007669"/>
    <property type="project" value="UniProtKB-SubCell"/>
</dbReference>
<dbReference type="EMBL" id="KV448235">
    <property type="protein sequence ID" value="OAX39809.1"/>
    <property type="molecule type" value="Genomic_DNA"/>
</dbReference>
<dbReference type="InParanoid" id="A0A1B7N4N6"/>
<feature type="compositionally biased region" description="Pro residues" evidence="5">
    <location>
        <begin position="75"/>
        <end position="84"/>
    </location>
</feature>
<evidence type="ECO:0000256" key="1">
    <source>
        <dbReference type="ARBA" id="ARBA00004123"/>
    </source>
</evidence>
<evidence type="ECO:0000256" key="2">
    <source>
        <dbReference type="ARBA" id="ARBA00023015"/>
    </source>
</evidence>
<dbReference type="GO" id="GO:0006357">
    <property type="term" value="P:regulation of transcription by RNA polymerase II"/>
    <property type="evidence" value="ECO:0007669"/>
    <property type="project" value="TreeGrafter"/>
</dbReference>
<evidence type="ECO:0000256" key="5">
    <source>
        <dbReference type="SAM" id="MobiDB-lite"/>
    </source>
</evidence>
<name>A0A1B7N4N6_9AGAM</name>
<dbReference type="GO" id="GO:0000124">
    <property type="term" value="C:SAGA complex"/>
    <property type="evidence" value="ECO:0007669"/>
    <property type="project" value="TreeGrafter"/>
</dbReference>
<gene>
    <name evidence="6" type="ORF">K503DRAFT_791742</name>
</gene>
<dbReference type="GO" id="GO:0003713">
    <property type="term" value="F:transcription coactivator activity"/>
    <property type="evidence" value="ECO:0007669"/>
    <property type="project" value="TreeGrafter"/>
</dbReference>
<dbReference type="STRING" id="1314800.A0A1B7N4N6"/>
<dbReference type="AlphaFoldDB" id="A0A1B7N4N6"/>
<evidence type="ECO:0000313" key="6">
    <source>
        <dbReference type="EMBL" id="OAX39809.1"/>
    </source>
</evidence>
<accession>A0A1B7N4N6</accession>
<evidence type="ECO:0008006" key="8">
    <source>
        <dbReference type="Google" id="ProtNLM"/>
    </source>
</evidence>
<sequence length="317" mass="35416">MSLSSTSTIKSQLNAALGQKAQGYFETLSQFISGKISRTEFDESVRQALDAPNLVQLHNSLIISLFDFTVHRRPPTPPPDVSKPPPRKRHRTLPYQGPDDNDDTLRSSRLKRWTVSLGRRERDRIRTLQNTLTERPRPRKETDEIARDRGVVLLPERGERSGSRLPLHLASVSRAPTLQHISDTINLISAQHNLGAPSRAVASLLMLAFEAKLKQLITHALSLTSTSHAIASITPSVPHSHNRVLTASSFDTLFTLSPAVLPNKSAAAMRLAIGDNDIMDDEDVVLLKDREVRDQRWQILALLAERSTVNEALRNHR</sequence>
<dbReference type="InterPro" id="IPR024738">
    <property type="entry name" value="Hfi1/Tada1"/>
</dbReference>
<protein>
    <recommendedName>
        <fullName evidence="8">Transcriptional regulator of RNA polII, SAGA, subunit</fullName>
    </recommendedName>
</protein>
<evidence type="ECO:0000256" key="3">
    <source>
        <dbReference type="ARBA" id="ARBA00023163"/>
    </source>
</evidence>
<keyword evidence="3" id="KW-0804">Transcription</keyword>
<dbReference type="FunCoup" id="A0A1B7N4N6">
    <property type="interactions" value="29"/>
</dbReference>
<reference evidence="6 7" key="1">
    <citation type="submission" date="2016-06" db="EMBL/GenBank/DDBJ databases">
        <title>Comparative genomics of the ectomycorrhizal sister species Rhizopogon vinicolor and Rhizopogon vesiculosus (Basidiomycota: Boletales) reveals a divergence of the mating type B locus.</title>
        <authorList>
            <consortium name="DOE Joint Genome Institute"/>
            <person name="Mujic A.B."/>
            <person name="Kuo A."/>
            <person name="Tritt A."/>
            <person name="Lipzen A."/>
            <person name="Chen C."/>
            <person name="Johnson J."/>
            <person name="Sharma A."/>
            <person name="Barry K."/>
            <person name="Grigoriev I.V."/>
            <person name="Spatafora J.W."/>
        </authorList>
    </citation>
    <scope>NUCLEOTIDE SEQUENCE [LARGE SCALE GENOMIC DNA]</scope>
    <source>
        <strain evidence="6 7">AM-OR11-026</strain>
    </source>
</reference>